<evidence type="ECO:0000256" key="1">
    <source>
        <dbReference type="ARBA" id="ARBA00001974"/>
    </source>
</evidence>
<dbReference type="AlphaFoldDB" id="U5QMM1"/>
<dbReference type="InterPro" id="IPR036188">
    <property type="entry name" value="FAD/NAD-bd_sf"/>
</dbReference>
<evidence type="ECO:0000259" key="6">
    <source>
        <dbReference type="Pfam" id="PF07992"/>
    </source>
</evidence>
<dbReference type="RefSeq" id="WP_023175476.1">
    <property type="nucleotide sequence ID" value="NC_022600.1"/>
</dbReference>
<dbReference type="HOGENOM" id="CLU_021377_7_1_3"/>
<comment type="cofactor">
    <cofactor evidence="1">
        <name>FAD</name>
        <dbReference type="ChEBI" id="CHEBI:57692"/>
    </cofactor>
</comment>
<evidence type="ECO:0000256" key="3">
    <source>
        <dbReference type="ARBA" id="ARBA00022630"/>
    </source>
</evidence>
<evidence type="ECO:0000313" key="7">
    <source>
        <dbReference type="EMBL" id="AGY60148.1"/>
    </source>
</evidence>
<dbReference type="Gene3D" id="3.50.50.100">
    <property type="match status" value="1"/>
</dbReference>
<protein>
    <submittedName>
        <fullName evidence="7">NADH dehydrogenase</fullName>
        <ecNumber evidence="7">1.6.99.3</ecNumber>
    </submittedName>
</protein>
<evidence type="ECO:0000256" key="5">
    <source>
        <dbReference type="ARBA" id="ARBA00023002"/>
    </source>
</evidence>
<dbReference type="PATRIC" id="fig|1183438.3.peg.3839"/>
<gene>
    <name evidence="7" type="primary">ndh</name>
    <name evidence="7" type="ORF">GKIL_3902</name>
</gene>
<dbReference type="GO" id="GO:0003955">
    <property type="term" value="F:NAD(P)H dehydrogenase (quinone) activity"/>
    <property type="evidence" value="ECO:0007669"/>
    <property type="project" value="TreeGrafter"/>
</dbReference>
<dbReference type="EC" id="1.6.99.3" evidence="7"/>
<keyword evidence="4" id="KW-0274">FAD</keyword>
<dbReference type="STRING" id="1183438.GKIL_3902"/>
<keyword evidence="8" id="KW-1185">Reference proteome</keyword>
<proteinExistence type="inferred from homology"/>
<dbReference type="eggNOG" id="COG1252">
    <property type="taxonomic scope" value="Bacteria"/>
</dbReference>
<dbReference type="InterPro" id="IPR023753">
    <property type="entry name" value="FAD/NAD-binding_dom"/>
</dbReference>
<keyword evidence="5 7" id="KW-0560">Oxidoreductase</keyword>
<dbReference type="SUPFAM" id="SSF51905">
    <property type="entry name" value="FAD/NAD(P)-binding domain"/>
    <property type="match status" value="2"/>
</dbReference>
<name>U5QMM1_GLOK1</name>
<dbReference type="InterPro" id="IPR051169">
    <property type="entry name" value="NADH-Q_oxidoreductase"/>
</dbReference>
<dbReference type="Pfam" id="PF07992">
    <property type="entry name" value="Pyr_redox_2"/>
    <property type="match status" value="1"/>
</dbReference>
<comment type="similarity">
    <text evidence="2">Belongs to the NADH dehydrogenase family.</text>
</comment>
<feature type="domain" description="FAD/NAD(P)-binding" evidence="6">
    <location>
        <begin position="8"/>
        <end position="331"/>
    </location>
</feature>
<dbReference type="PRINTS" id="PR00368">
    <property type="entry name" value="FADPNR"/>
</dbReference>
<dbReference type="Proteomes" id="UP000017396">
    <property type="component" value="Chromosome"/>
</dbReference>
<evidence type="ECO:0000256" key="2">
    <source>
        <dbReference type="ARBA" id="ARBA00005272"/>
    </source>
</evidence>
<organism evidence="7 8">
    <name type="scientific">Gloeobacter kilaueensis (strain ATCC BAA-2537 / CCAP 1431/1 / ULC 316 / JS1)</name>
    <dbReference type="NCBI Taxonomy" id="1183438"/>
    <lineage>
        <taxon>Bacteria</taxon>
        <taxon>Bacillati</taxon>
        <taxon>Cyanobacteriota</taxon>
        <taxon>Cyanophyceae</taxon>
        <taxon>Gloeobacterales</taxon>
        <taxon>Gloeobacteraceae</taxon>
        <taxon>Gloeobacter</taxon>
    </lineage>
</organism>
<evidence type="ECO:0000313" key="8">
    <source>
        <dbReference type="Proteomes" id="UP000017396"/>
    </source>
</evidence>
<dbReference type="KEGG" id="glj:GKIL_3902"/>
<evidence type="ECO:0000256" key="4">
    <source>
        <dbReference type="ARBA" id="ARBA00022827"/>
    </source>
</evidence>
<dbReference type="EMBL" id="CP003587">
    <property type="protein sequence ID" value="AGY60148.1"/>
    <property type="molecule type" value="Genomic_DNA"/>
</dbReference>
<dbReference type="GO" id="GO:0019646">
    <property type="term" value="P:aerobic electron transport chain"/>
    <property type="evidence" value="ECO:0007669"/>
    <property type="project" value="TreeGrafter"/>
</dbReference>
<dbReference type="PANTHER" id="PTHR42913">
    <property type="entry name" value="APOPTOSIS-INDUCING FACTOR 1"/>
    <property type="match status" value="1"/>
</dbReference>
<keyword evidence="3" id="KW-0285">Flavoprotein</keyword>
<accession>U5QMM1</accession>
<dbReference type="PANTHER" id="PTHR42913:SF3">
    <property type="entry name" value="64 KDA MITOCHONDRIAL NADH DEHYDROGENASE (EUROFUNG)"/>
    <property type="match status" value="1"/>
</dbReference>
<sequence>MRNLTMPTVIVGGGFTGLFTALRLHQLRYPQQAVLIDREEQFAFKPLLYELLSGEMDPHQVIPRFEELLAGTTITFVHDSVEAIDLNGRQVSLTSGLRYHYDRLVLAVGSVGSYDAKAEGAAEHSFGFRTAEEVMQLKRHLRRTLQRASQTDESEERRRLLTIVVAGAGPTGLELAATLADWLPGRYAELGGEPGEIRVVLIHRSGEILQGDMNENLRRTVRMALPRRRVPVELVLEAEVMTIGPEAVQLTLRDGSRTIPTATCVWTAGTAVHPLLRALAVSPEHRDRRGRLVVTPTLQLPEYPEVFAGGDCTVLAQEALPAIAQVAYQQGFAIARNLKALAEGQPTQPAQVHLRGTLMKLGLGEAAAELFDRYEIKGRPGHLVRQARYLELLPAPAHNFKATAEWLTDALFQRLGRGES</sequence>
<reference evidence="7 8" key="1">
    <citation type="journal article" date="2013" name="PLoS ONE">
        <title>Cultivation and Complete Genome Sequencing of Gloeobacter kilaueensis sp. nov., from a Lava Cave in Kilauea Caldera, Hawai'i.</title>
        <authorList>
            <person name="Saw J.H."/>
            <person name="Schatz M."/>
            <person name="Brown M.V."/>
            <person name="Kunkel D.D."/>
            <person name="Foster J.S."/>
            <person name="Shick H."/>
            <person name="Christensen S."/>
            <person name="Hou S."/>
            <person name="Wan X."/>
            <person name="Donachie S.P."/>
        </authorList>
    </citation>
    <scope>NUCLEOTIDE SEQUENCE [LARGE SCALE GENOMIC DNA]</scope>
    <source>
        <strain evidence="8">JS</strain>
    </source>
</reference>